<dbReference type="InterPro" id="IPR054722">
    <property type="entry name" value="PolX-like_BBD"/>
</dbReference>
<gene>
    <name evidence="2" type="ORF">KIW84_055604</name>
</gene>
<evidence type="ECO:0000259" key="1">
    <source>
        <dbReference type="Pfam" id="PF22936"/>
    </source>
</evidence>
<dbReference type="Proteomes" id="UP001058974">
    <property type="component" value="Chromosome 5"/>
</dbReference>
<accession>A0A9D5AFZ6</accession>
<organism evidence="2 3">
    <name type="scientific">Pisum sativum</name>
    <name type="common">Garden pea</name>
    <name type="synonym">Lathyrus oleraceus</name>
    <dbReference type="NCBI Taxonomy" id="3888"/>
    <lineage>
        <taxon>Eukaryota</taxon>
        <taxon>Viridiplantae</taxon>
        <taxon>Streptophyta</taxon>
        <taxon>Embryophyta</taxon>
        <taxon>Tracheophyta</taxon>
        <taxon>Spermatophyta</taxon>
        <taxon>Magnoliopsida</taxon>
        <taxon>eudicotyledons</taxon>
        <taxon>Gunneridae</taxon>
        <taxon>Pentapetalae</taxon>
        <taxon>rosids</taxon>
        <taxon>fabids</taxon>
        <taxon>Fabales</taxon>
        <taxon>Fabaceae</taxon>
        <taxon>Papilionoideae</taxon>
        <taxon>50 kb inversion clade</taxon>
        <taxon>NPAAA clade</taxon>
        <taxon>Hologalegina</taxon>
        <taxon>IRL clade</taxon>
        <taxon>Fabeae</taxon>
        <taxon>Lathyrus</taxon>
    </lineage>
</organism>
<proteinExistence type="predicted"/>
<dbReference type="AlphaFoldDB" id="A0A9D5AFZ6"/>
<comment type="caution">
    <text evidence="2">The sequence shown here is derived from an EMBL/GenBank/DDBJ whole genome shotgun (WGS) entry which is preliminary data.</text>
</comment>
<evidence type="ECO:0000313" key="2">
    <source>
        <dbReference type="EMBL" id="KAI5410182.1"/>
    </source>
</evidence>
<feature type="domain" description="Retrovirus-related Pol polyprotein from transposon TNT 1-94-like beta-barrel" evidence="1">
    <location>
        <begin position="1"/>
        <end position="49"/>
    </location>
</feature>
<protein>
    <recommendedName>
        <fullName evidence="1">Retrovirus-related Pol polyprotein from transposon TNT 1-94-like beta-barrel domain-containing protein</fullName>
    </recommendedName>
</protein>
<name>A0A9D5AFZ6_PEA</name>
<reference evidence="2 3" key="1">
    <citation type="journal article" date="2022" name="Nat. Genet.">
        <title>Improved pea reference genome and pan-genome highlight genomic features and evolutionary characteristics.</title>
        <authorList>
            <person name="Yang T."/>
            <person name="Liu R."/>
            <person name="Luo Y."/>
            <person name="Hu S."/>
            <person name="Wang D."/>
            <person name="Wang C."/>
            <person name="Pandey M.K."/>
            <person name="Ge S."/>
            <person name="Xu Q."/>
            <person name="Li N."/>
            <person name="Li G."/>
            <person name="Huang Y."/>
            <person name="Saxena R.K."/>
            <person name="Ji Y."/>
            <person name="Li M."/>
            <person name="Yan X."/>
            <person name="He Y."/>
            <person name="Liu Y."/>
            <person name="Wang X."/>
            <person name="Xiang C."/>
            <person name="Varshney R.K."/>
            <person name="Ding H."/>
            <person name="Gao S."/>
            <person name="Zong X."/>
        </authorList>
    </citation>
    <scope>NUCLEOTIDE SEQUENCE [LARGE SCALE GENOMIC DNA]</scope>
    <source>
        <strain evidence="2 3">cv. Zhongwan 6</strain>
    </source>
</reference>
<dbReference type="Pfam" id="PF22936">
    <property type="entry name" value="Pol_BBD"/>
    <property type="match status" value="1"/>
</dbReference>
<sequence>MSGRKDWFVNIKSSMTNMVKFANVNTLAAEGVGVVLIMRKDDKRVSIEDKMMRVLDSNGRFILKAPMSQNRTFKIELNMMEHECLAITANRDEQI</sequence>
<dbReference type="EMBL" id="JAMSHJ010000005">
    <property type="protein sequence ID" value="KAI5410182.1"/>
    <property type="molecule type" value="Genomic_DNA"/>
</dbReference>
<evidence type="ECO:0000313" key="3">
    <source>
        <dbReference type="Proteomes" id="UP001058974"/>
    </source>
</evidence>
<dbReference type="Gramene" id="Psat05G0560400-T1">
    <property type="protein sequence ID" value="KAI5410182.1"/>
    <property type="gene ID" value="KIW84_055604"/>
</dbReference>
<keyword evidence="3" id="KW-1185">Reference proteome</keyword>